<dbReference type="InterPro" id="IPR028144">
    <property type="entry name" value="CYSTM_dom"/>
</dbReference>
<sequence>MQNQANQPPTGYPTEKKKMKKCWPRSKPKGDRGFIEGCLFALCCCWICDICF</sequence>
<dbReference type="Proteomes" id="UP000231279">
    <property type="component" value="Unassembled WGS sequence"/>
</dbReference>
<dbReference type="PANTHER" id="PTHR31568:SF66">
    <property type="entry name" value="PROTEIN CYSTEINE-RICH TRANSMEMBRANE MODULE 12"/>
    <property type="match status" value="1"/>
</dbReference>
<dbReference type="EMBL" id="NKXS01009928">
    <property type="protein sequence ID" value="PIM97369.1"/>
    <property type="molecule type" value="Genomic_DNA"/>
</dbReference>
<dbReference type="Pfam" id="PF12734">
    <property type="entry name" value="CYSTM"/>
    <property type="match status" value="1"/>
</dbReference>
<keyword evidence="9" id="KW-1185">Reference proteome</keyword>
<evidence type="ECO:0000256" key="5">
    <source>
        <dbReference type="ARBA" id="ARBA00023136"/>
    </source>
</evidence>
<evidence type="ECO:0000259" key="7">
    <source>
        <dbReference type="Pfam" id="PF12734"/>
    </source>
</evidence>
<dbReference type="GO" id="GO:0005886">
    <property type="term" value="C:plasma membrane"/>
    <property type="evidence" value="ECO:0007669"/>
    <property type="project" value="InterPro"/>
</dbReference>
<evidence type="ECO:0000256" key="2">
    <source>
        <dbReference type="ARBA" id="ARBA00009444"/>
    </source>
</evidence>
<keyword evidence="3" id="KW-0812">Transmembrane</keyword>
<dbReference type="InterPro" id="IPR044850">
    <property type="entry name" value="WIH1-like"/>
</dbReference>
<feature type="domain" description="Cysteine-rich transmembrane" evidence="7">
    <location>
        <begin position="11"/>
        <end position="52"/>
    </location>
</feature>
<organism evidence="8 9">
    <name type="scientific">Handroanthus impetiginosus</name>
    <dbReference type="NCBI Taxonomy" id="429701"/>
    <lineage>
        <taxon>Eukaryota</taxon>
        <taxon>Viridiplantae</taxon>
        <taxon>Streptophyta</taxon>
        <taxon>Embryophyta</taxon>
        <taxon>Tracheophyta</taxon>
        <taxon>Spermatophyta</taxon>
        <taxon>Magnoliopsida</taxon>
        <taxon>eudicotyledons</taxon>
        <taxon>Gunneridae</taxon>
        <taxon>Pentapetalae</taxon>
        <taxon>asterids</taxon>
        <taxon>lamiids</taxon>
        <taxon>Lamiales</taxon>
        <taxon>Bignoniaceae</taxon>
        <taxon>Crescentiina</taxon>
        <taxon>Tabebuia alliance</taxon>
        <taxon>Handroanthus</taxon>
    </lineage>
</organism>
<protein>
    <recommendedName>
        <fullName evidence="7">Cysteine-rich transmembrane domain-containing protein</fullName>
    </recommendedName>
</protein>
<feature type="compositionally biased region" description="Basic residues" evidence="6">
    <location>
        <begin position="17"/>
        <end position="27"/>
    </location>
</feature>
<keyword evidence="4" id="KW-1133">Transmembrane helix</keyword>
<evidence type="ECO:0000256" key="6">
    <source>
        <dbReference type="SAM" id="MobiDB-lite"/>
    </source>
</evidence>
<evidence type="ECO:0000313" key="8">
    <source>
        <dbReference type="EMBL" id="PIM97369.1"/>
    </source>
</evidence>
<proteinExistence type="inferred from homology"/>
<reference evidence="9" key="1">
    <citation type="journal article" date="2018" name="Gigascience">
        <title>Genome assembly of the Pink Ipe (Handroanthus impetiginosus, Bignoniaceae), a highly valued, ecologically keystone Neotropical timber forest tree.</title>
        <authorList>
            <person name="Silva-Junior O.B."/>
            <person name="Grattapaglia D."/>
            <person name="Novaes E."/>
            <person name="Collevatti R.G."/>
        </authorList>
    </citation>
    <scope>NUCLEOTIDE SEQUENCE [LARGE SCALE GENOMIC DNA]</scope>
    <source>
        <strain evidence="9">cv. UFG-1</strain>
    </source>
</reference>
<evidence type="ECO:0000256" key="1">
    <source>
        <dbReference type="ARBA" id="ARBA00004167"/>
    </source>
</evidence>
<gene>
    <name evidence="8" type="ORF">CDL12_30160</name>
</gene>
<accession>A0A2G9FXF8</accession>
<evidence type="ECO:0000313" key="9">
    <source>
        <dbReference type="Proteomes" id="UP000231279"/>
    </source>
</evidence>
<keyword evidence="5" id="KW-0472">Membrane</keyword>
<comment type="similarity">
    <text evidence="2">Belongs to the CYSTM1 family.</text>
</comment>
<evidence type="ECO:0000256" key="3">
    <source>
        <dbReference type="ARBA" id="ARBA00022692"/>
    </source>
</evidence>
<dbReference type="OrthoDB" id="1743503at2759"/>
<dbReference type="AlphaFoldDB" id="A0A2G9FXF8"/>
<comment type="subcellular location">
    <subcellularLocation>
        <location evidence="1">Membrane</location>
        <topology evidence="1">Single-pass membrane protein</topology>
    </subcellularLocation>
</comment>
<dbReference type="PANTHER" id="PTHR31568">
    <property type="entry name" value="RCG49325, ISOFORM CRA_A"/>
    <property type="match status" value="1"/>
</dbReference>
<feature type="region of interest" description="Disordered" evidence="6">
    <location>
        <begin position="1"/>
        <end position="29"/>
    </location>
</feature>
<evidence type="ECO:0000256" key="4">
    <source>
        <dbReference type="ARBA" id="ARBA00022989"/>
    </source>
</evidence>
<name>A0A2G9FXF8_9LAMI</name>
<comment type="caution">
    <text evidence="8">The sequence shown here is derived from an EMBL/GenBank/DDBJ whole genome shotgun (WGS) entry which is preliminary data.</text>
</comment>